<organism evidence="1 2">
    <name type="scientific">Halosquirtibacter laminarini</name>
    <dbReference type="NCBI Taxonomy" id="3374600"/>
    <lineage>
        <taxon>Bacteria</taxon>
        <taxon>Pseudomonadati</taxon>
        <taxon>Bacteroidota</taxon>
        <taxon>Bacteroidia</taxon>
        <taxon>Marinilabiliales</taxon>
        <taxon>Prolixibacteraceae</taxon>
        <taxon>Halosquirtibacter</taxon>
    </lineage>
</organism>
<reference evidence="1" key="1">
    <citation type="submission" date="2021-08" db="EMBL/GenBank/DDBJ databases">
        <title>Novel anaerobic bacterium isolated from sea squirt in East Sea, Republic of Korea.</title>
        <authorList>
            <person name="Nguyen T.H."/>
            <person name="Li Z."/>
            <person name="Lee Y.-J."/>
            <person name="Ko J."/>
            <person name="Kim S.-G."/>
        </authorList>
    </citation>
    <scope>NUCLEOTIDE SEQUENCE</scope>
    <source>
        <strain evidence="1">KCTC 25031</strain>
    </source>
</reference>
<evidence type="ECO:0000313" key="1">
    <source>
        <dbReference type="EMBL" id="QZE15088.1"/>
    </source>
</evidence>
<accession>A0AC61NHE6</accession>
<proteinExistence type="predicted"/>
<evidence type="ECO:0000313" key="2">
    <source>
        <dbReference type="Proteomes" id="UP000826212"/>
    </source>
</evidence>
<dbReference type="EMBL" id="CP081303">
    <property type="protein sequence ID" value="QZE15088.1"/>
    <property type="molecule type" value="Genomic_DNA"/>
</dbReference>
<protein>
    <submittedName>
        <fullName evidence="1">LuxR C-terminal-related transcriptional regulator</fullName>
    </submittedName>
</protein>
<dbReference type="Proteomes" id="UP000826212">
    <property type="component" value="Chromosome"/>
</dbReference>
<name>A0AC61NHE6_9BACT</name>
<gene>
    <name evidence="1" type="ORF">K4L44_04470</name>
</gene>
<keyword evidence="2" id="KW-1185">Reference proteome</keyword>
<sequence length="953" mass="109616">MRRTLLIQIIFWTFLLKTSLGMATVVGIPETSFFSKTDYQGGTQNWAISQDSRDLLWIGNNKGVIRYDGENWDLISDFKIPLVRAVQSIGDRIYIAGFESLGFYETKDASHQYHALELPKQVGAIENIWGIFSFKDQVIFHSEKAILIYENDQLSCSIPAFTRFKRAFNVDGKLFVFDEAKGLFYLQGTKLVKLPHQMLLEDNKVTSMLAFPNNQILIGTHKSGCFLWSSQGITAWKGSANTRLIQNNIFCATLFSKGLIAFGTIQGGLIVTNLDGDVVTVVDKDRGLKNNTVLSLFVDRQKNIWCGLDNGIAKVNLNNPISFISSYYNIGTGYDITKSGDSFYLATNQALFKVDRDLLLGASVSKENFKKVKGTEGQNWSVYNVQNGVLVAHDLGVFYVNGSGAKLITPKEVVGVWKILPISGHPNLLLGGTYKGLIVLRKIGRRWRFSHRIEGLNKSLNNLVWDKDNCLWVTGGEDGILKLHFDSTFTTFTRIDTIQNRQFAKTDHPLNLFQEKGEVKTYNHLGIFMIDTKHLTVGRDTHLERYFEQRQFPTKIRNDKSGNLWIFKERGVSVLRRLEDGSRKRIVFPFVPINNRLVDFFGNVYTTPDAKHTFINIVDGFAHYNASQSFHFDYKYRLNITAFEMVDPINNIRTHKKVKQAVSCASDYPYRKNNAFRLRYAATDFNDSNIQYNVVMLRDGDTISNILTDKSVRNFENLSDGHYTVSIGSVNRYGVQADQVTFSFNIAPPWYRNDIAKVVYLLLFLLLFSVMYIVLSKKQKHAYGAIMKQYEEDIRQKEHDFNQEKLRQEMSFKEKELSNLIKHIAQKNDFLQEIHQRLNHIAHIKELSTRNRKISQLQKQIDKDMHNELHWVNFNNEFEQIHHSFIVKLTEIYPDLTEKEQKLAAYIKLGIASKEIAVLMNITPRTVENYRYKLRQRFGLKSGESLSNYIIHI</sequence>